<dbReference type="EMBL" id="BMLZ01000018">
    <property type="protein sequence ID" value="GGP30003.1"/>
    <property type="molecule type" value="Genomic_DNA"/>
</dbReference>
<sequence length="111" mass="11644">MRTLLSLALLLSLGVSAAPAPALCRVEATYAPLSRLSSFGTLVVRLVPGCPPNGTAQVRLGNYGGPGSKATGPTETLSASRPVVAWAAQPHWRTVLWLAKSGKPYPVPIRR</sequence>
<dbReference type="GeneID" id="59164429"/>
<organism evidence="2 5">
    <name type="scientific">Deinococcus wulumuqiensis</name>
    <dbReference type="NCBI Taxonomy" id="980427"/>
    <lineage>
        <taxon>Bacteria</taxon>
        <taxon>Thermotogati</taxon>
        <taxon>Deinococcota</taxon>
        <taxon>Deinococci</taxon>
        <taxon>Deinococcales</taxon>
        <taxon>Deinococcaceae</taxon>
        <taxon>Deinococcus</taxon>
    </lineage>
</organism>
<dbReference type="RefSeq" id="WP_017869973.1">
    <property type="nucleotide sequence ID" value="NZ_BMLZ01000018.1"/>
</dbReference>
<evidence type="ECO:0000313" key="2">
    <source>
        <dbReference type="EMBL" id="GGI87349.1"/>
    </source>
</evidence>
<gene>
    <name evidence="3" type="ORF">GCM10008021_16540</name>
    <name evidence="2" type="ORF">GCM10010914_22300</name>
</gene>
<comment type="caution">
    <text evidence="2">The sequence shown here is derived from an EMBL/GenBank/DDBJ whole genome shotgun (WGS) entry which is preliminary data.</text>
</comment>
<name>A0AAV4K9W8_9DEIO</name>
<reference evidence="3" key="1">
    <citation type="journal article" date="2014" name="Int. J. Syst. Evol. Microbiol.">
        <title>Complete genome of a new Firmicutes species belonging to the dominant human colonic microbiota ('Ruminococcus bicirculans') reveals two chromosomes and a selective capacity to utilize plant glucans.</title>
        <authorList>
            <consortium name="NISC Comparative Sequencing Program"/>
            <person name="Wegmann U."/>
            <person name="Louis P."/>
            <person name="Goesmann A."/>
            <person name="Henrissat B."/>
            <person name="Duncan S.H."/>
            <person name="Flint H.J."/>
        </authorList>
    </citation>
    <scope>NUCLEOTIDE SEQUENCE</scope>
    <source>
        <strain evidence="3">CGMCC 1.8884</strain>
    </source>
</reference>
<evidence type="ECO:0000313" key="4">
    <source>
        <dbReference type="Proteomes" id="UP000630135"/>
    </source>
</evidence>
<proteinExistence type="predicted"/>
<protein>
    <submittedName>
        <fullName evidence="2">Uncharacterized protein</fullName>
    </submittedName>
</protein>
<feature type="chain" id="PRO_5043360452" evidence="1">
    <location>
        <begin position="18"/>
        <end position="111"/>
    </location>
</feature>
<dbReference type="Proteomes" id="UP000630135">
    <property type="component" value="Unassembled WGS sequence"/>
</dbReference>
<reference evidence="4" key="3">
    <citation type="journal article" date="2019" name="Int. J. Syst. Evol. Microbiol.">
        <title>The Global Catalogue of Microorganisms (GCM) 10K type strain sequencing project: providing services to taxonomists for standard genome sequencing and annotation.</title>
        <authorList>
            <consortium name="The Broad Institute Genomics Platform"/>
            <consortium name="The Broad Institute Genome Sequencing Center for Infectious Disease"/>
            <person name="Wu L."/>
            <person name="Ma J."/>
        </authorList>
    </citation>
    <scope>NUCLEOTIDE SEQUENCE [LARGE SCALE GENOMIC DNA]</scope>
    <source>
        <strain evidence="4">CGMCC 1.8884</strain>
    </source>
</reference>
<keyword evidence="1" id="KW-0732">Signal</keyword>
<evidence type="ECO:0000313" key="3">
    <source>
        <dbReference type="EMBL" id="GGP30003.1"/>
    </source>
</evidence>
<evidence type="ECO:0000256" key="1">
    <source>
        <dbReference type="SAM" id="SignalP"/>
    </source>
</evidence>
<reference evidence="2" key="4">
    <citation type="submission" date="2023-08" db="EMBL/GenBank/DDBJ databases">
        <authorList>
            <person name="Sun Q."/>
            <person name="Zhou Y."/>
        </authorList>
    </citation>
    <scope>NUCLEOTIDE SEQUENCE</scope>
    <source>
        <strain evidence="3">CGMCC 1.8884</strain>
        <strain evidence="2">CGMCC 1.8885</strain>
    </source>
</reference>
<dbReference type="AlphaFoldDB" id="A0AAV4K9W8"/>
<feature type="signal peptide" evidence="1">
    <location>
        <begin position="1"/>
        <end position="17"/>
    </location>
</feature>
<keyword evidence="4" id="KW-1185">Reference proteome</keyword>
<reference evidence="2" key="2">
    <citation type="journal article" date="2014" name="Int. J. Syst. Evol. Microbiol.">
        <title>Complete genome sequence of Corynebacterium casei LMG S-19264T (=DSM 44701T), isolated from a smear-ripened cheese.</title>
        <authorList>
            <consortium name="US DOE Joint Genome Institute (JGI-PGF)"/>
            <person name="Walter F."/>
            <person name="Albersmeier A."/>
            <person name="Kalinowski J."/>
            <person name="Ruckert C."/>
        </authorList>
    </citation>
    <scope>NUCLEOTIDE SEQUENCE</scope>
    <source>
        <strain evidence="2">CGMCC 1.8885</strain>
    </source>
</reference>
<accession>A0AAV4K9W8</accession>
<dbReference type="Proteomes" id="UP000652720">
    <property type="component" value="Unassembled WGS sequence"/>
</dbReference>
<evidence type="ECO:0000313" key="5">
    <source>
        <dbReference type="Proteomes" id="UP000652720"/>
    </source>
</evidence>
<dbReference type="EMBL" id="BMMA01000022">
    <property type="protein sequence ID" value="GGI87349.1"/>
    <property type="molecule type" value="Genomic_DNA"/>
</dbReference>